<evidence type="ECO:0000313" key="10">
    <source>
        <dbReference type="Proteomes" id="UP001597314"/>
    </source>
</evidence>
<sequence length="123" mass="12831">MEIRSIMAAIAASAALVAATTAAPAQEAPKAFAQCKACHKVEAGKNGVGPSLFGIYGSKLGQVAGFKYSDAHLKFAQQTVDEAFLTKYLADPKGTIPGNKMVFAGLKNPDDVKAVIAYLKTVK</sequence>
<feature type="chain" id="PRO_5045064746" evidence="7">
    <location>
        <begin position="28"/>
        <end position="123"/>
    </location>
</feature>
<evidence type="ECO:0000256" key="2">
    <source>
        <dbReference type="ARBA" id="ARBA00022617"/>
    </source>
</evidence>
<evidence type="ECO:0000256" key="3">
    <source>
        <dbReference type="ARBA" id="ARBA00022723"/>
    </source>
</evidence>
<dbReference type="PANTHER" id="PTHR11961">
    <property type="entry name" value="CYTOCHROME C"/>
    <property type="match status" value="1"/>
</dbReference>
<dbReference type="EMBL" id="JBHUIW010000015">
    <property type="protein sequence ID" value="MFD2183202.1"/>
    <property type="molecule type" value="Genomic_DNA"/>
</dbReference>
<evidence type="ECO:0000256" key="1">
    <source>
        <dbReference type="ARBA" id="ARBA00022448"/>
    </source>
</evidence>
<keyword evidence="1" id="KW-0813">Transport</keyword>
<evidence type="ECO:0000259" key="8">
    <source>
        <dbReference type="PROSITE" id="PS51007"/>
    </source>
</evidence>
<keyword evidence="7" id="KW-0732">Signal</keyword>
<dbReference type="PRINTS" id="PR00604">
    <property type="entry name" value="CYTCHRMECIAB"/>
</dbReference>
<dbReference type="RefSeq" id="WP_378478369.1">
    <property type="nucleotide sequence ID" value="NZ_JBHUIW010000015.1"/>
</dbReference>
<evidence type="ECO:0000256" key="5">
    <source>
        <dbReference type="ARBA" id="ARBA00023004"/>
    </source>
</evidence>
<gene>
    <name evidence="9" type="ORF">ACFSOX_13670</name>
</gene>
<feature type="signal peptide" evidence="7">
    <location>
        <begin position="1"/>
        <end position="27"/>
    </location>
</feature>
<proteinExistence type="predicted"/>
<dbReference type="InterPro" id="IPR036909">
    <property type="entry name" value="Cyt_c-like_dom_sf"/>
</dbReference>
<dbReference type="SUPFAM" id="SSF46626">
    <property type="entry name" value="Cytochrome c"/>
    <property type="match status" value="1"/>
</dbReference>
<dbReference type="InterPro" id="IPR002327">
    <property type="entry name" value="Cyt_c_1A/1B"/>
</dbReference>
<keyword evidence="10" id="KW-1185">Reference proteome</keyword>
<keyword evidence="5 6" id="KW-0408">Iron</keyword>
<dbReference type="Proteomes" id="UP001597314">
    <property type="component" value="Unassembled WGS sequence"/>
</dbReference>
<keyword evidence="2 6" id="KW-0349">Heme</keyword>
<comment type="caution">
    <text evidence="9">The sequence shown here is derived from an EMBL/GenBank/DDBJ whole genome shotgun (WGS) entry which is preliminary data.</text>
</comment>
<protein>
    <submittedName>
        <fullName evidence="9">C-type cytochrome</fullName>
    </submittedName>
</protein>
<reference evidence="10" key="1">
    <citation type="journal article" date="2019" name="Int. J. Syst. Evol. Microbiol.">
        <title>The Global Catalogue of Microorganisms (GCM) 10K type strain sequencing project: providing services to taxonomists for standard genome sequencing and annotation.</title>
        <authorList>
            <consortium name="The Broad Institute Genomics Platform"/>
            <consortium name="The Broad Institute Genome Sequencing Center for Infectious Disease"/>
            <person name="Wu L."/>
            <person name="Ma J."/>
        </authorList>
    </citation>
    <scope>NUCLEOTIDE SEQUENCE [LARGE SCALE GENOMIC DNA]</scope>
    <source>
        <strain evidence="10">CGMCC 1.6774</strain>
    </source>
</reference>
<dbReference type="Pfam" id="PF00034">
    <property type="entry name" value="Cytochrom_C"/>
    <property type="match status" value="1"/>
</dbReference>
<dbReference type="Gene3D" id="1.10.760.10">
    <property type="entry name" value="Cytochrome c-like domain"/>
    <property type="match status" value="1"/>
</dbReference>
<keyword evidence="4" id="KW-0249">Electron transport</keyword>
<evidence type="ECO:0000256" key="6">
    <source>
        <dbReference type="PROSITE-ProRule" id="PRU00433"/>
    </source>
</evidence>
<name>A0ABW5AM83_9BRAD</name>
<accession>A0ABW5AM83</accession>
<organism evidence="9 10">
    <name type="scientific">Rhodoplanes azumiensis</name>
    <dbReference type="NCBI Taxonomy" id="1897628"/>
    <lineage>
        <taxon>Bacteria</taxon>
        <taxon>Pseudomonadati</taxon>
        <taxon>Pseudomonadota</taxon>
        <taxon>Alphaproteobacteria</taxon>
        <taxon>Hyphomicrobiales</taxon>
        <taxon>Nitrobacteraceae</taxon>
        <taxon>Rhodoplanes</taxon>
    </lineage>
</organism>
<dbReference type="InterPro" id="IPR009056">
    <property type="entry name" value="Cyt_c-like_dom"/>
</dbReference>
<evidence type="ECO:0000313" key="9">
    <source>
        <dbReference type="EMBL" id="MFD2183202.1"/>
    </source>
</evidence>
<evidence type="ECO:0000256" key="7">
    <source>
        <dbReference type="SAM" id="SignalP"/>
    </source>
</evidence>
<evidence type="ECO:0000256" key="4">
    <source>
        <dbReference type="ARBA" id="ARBA00022982"/>
    </source>
</evidence>
<feature type="domain" description="Cytochrome c" evidence="8">
    <location>
        <begin position="23"/>
        <end position="123"/>
    </location>
</feature>
<keyword evidence="3 6" id="KW-0479">Metal-binding</keyword>
<dbReference type="PROSITE" id="PS51007">
    <property type="entry name" value="CYTC"/>
    <property type="match status" value="1"/>
</dbReference>